<proteinExistence type="predicted"/>
<reference evidence="1" key="2">
    <citation type="journal article" date="2015" name="Fish Shellfish Immunol.">
        <title>Early steps in the European eel (Anguilla anguilla)-Vibrio vulnificus interaction in the gills: Role of the RtxA13 toxin.</title>
        <authorList>
            <person name="Callol A."/>
            <person name="Pajuelo D."/>
            <person name="Ebbesson L."/>
            <person name="Teles M."/>
            <person name="MacKenzie S."/>
            <person name="Amaro C."/>
        </authorList>
    </citation>
    <scope>NUCLEOTIDE SEQUENCE</scope>
</reference>
<protein>
    <submittedName>
        <fullName evidence="1">Uncharacterized protein</fullName>
    </submittedName>
</protein>
<sequence length="14" mass="1679">MHFENSFPVPVLFD</sequence>
<organism evidence="1">
    <name type="scientific">Anguilla anguilla</name>
    <name type="common">European freshwater eel</name>
    <name type="synonym">Muraena anguilla</name>
    <dbReference type="NCBI Taxonomy" id="7936"/>
    <lineage>
        <taxon>Eukaryota</taxon>
        <taxon>Metazoa</taxon>
        <taxon>Chordata</taxon>
        <taxon>Craniata</taxon>
        <taxon>Vertebrata</taxon>
        <taxon>Euteleostomi</taxon>
        <taxon>Actinopterygii</taxon>
        <taxon>Neopterygii</taxon>
        <taxon>Teleostei</taxon>
        <taxon>Anguilliformes</taxon>
        <taxon>Anguillidae</taxon>
        <taxon>Anguilla</taxon>
    </lineage>
</organism>
<evidence type="ECO:0000313" key="1">
    <source>
        <dbReference type="EMBL" id="JAH33402.1"/>
    </source>
</evidence>
<accession>A0A0E9RX10</accession>
<dbReference type="EMBL" id="GBXM01075175">
    <property type="protein sequence ID" value="JAH33402.1"/>
    <property type="molecule type" value="Transcribed_RNA"/>
</dbReference>
<name>A0A0E9RX10_ANGAN</name>
<reference evidence="1" key="1">
    <citation type="submission" date="2014-11" db="EMBL/GenBank/DDBJ databases">
        <authorList>
            <person name="Amaro Gonzalez C."/>
        </authorList>
    </citation>
    <scope>NUCLEOTIDE SEQUENCE</scope>
</reference>